<evidence type="ECO:0000313" key="1">
    <source>
        <dbReference type="EMBL" id="KAK3868537.1"/>
    </source>
</evidence>
<evidence type="ECO:0000313" key="2">
    <source>
        <dbReference type="Proteomes" id="UP001286313"/>
    </source>
</evidence>
<comment type="caution">
    <text evidence="1">The sequence shown here is derived from an EMBL/GenBank/DDBJ whole genome shotgun (WGS) entry which is preliminary data.</text>
</comment>
<accession>A0AAE1KAX0</accession>
<reference evidence="1" key="1">
    <citation type="submission" date="2023-10" db="EMBL/GenBank/DDBJ databases">
        <title>Genome assemblies of two species of porcelain crab, Petrolisthes cinctipes and Petrolisthes manimaculis (Anomura: Porcellanidae).</title>
        <authorList>
            <person name="Angst P."/>
        </authorList>
    </citation>
    <scope>NUCLEOTIDE SEQUENCE</scope>
    <source>
        <strain evidence="1">PB745_01</strain>
        <tissue evidence="1">Gill</tissue>
    </source>
</reference>
<proteinExistence type="predicted"/>
<gene>
    <name evidence="1" type="ORF">Pcinc_026084</name>
</gene>
<organism evidence="1 2">
    <name type="scientific">Petrolisthes cinctipes</name>
    <name type="common">Flat porcelain crab</name>
    <dbReference type="NCBI Taxonomy" id="88211"/>
    <lineage>
        <taxon>Eukaryota</taxon>
        <taxon>Metazoa</taxon>
        <taxon>Ecdysozoa</taxon>
        <taxon>Arthropoda</taxon>
        <taxon>Crustacea</taxon>
        <taxon>Multicrustacea</taxon>
        <taxon>Malacostraca</taxon>
        <taxon>Eumalacostraca</taxon>
        <taxon>Eucarida</taxon>
        <taxon>Decapoda</taxon>
        <taxon>Pleocyemata</taxon>
        <taxon>Anomura</taxon>
        <taxon>Galatheoidea</taxon>
        <taxon>Porcellanidae</taxon>
        <taxon>Petrolisthes</taxon>
    </lineage>
</organism>
<dbReference type="Proteomes" id="UP001286313">
    <property type="component" value="Unassembled WGS sequence"/>
</dbReference>
<sequence length="448" mass="51395">MAVTVQALVQAECCDEQVDQVLQVLAKEMNDLGLKNSDKLCSPVKILHTSQERKMQQKPPGVPFFTKQNHHLYTEDTLIWDSKLIEKCKLSTLNGPKVRKLIKEGLIQRKFLLPQYPIRFIFHTMMSTTDENMCYQAYNSLCYLLQSTNVRGMRLRLDFYLALGNLGADLSKVGQDLSKLKHPMIPSSPDHQDIPDIALTPTQLRDKLKLVLQLFSTILADPNNSTDSSGLAKPDVIMEDLDELIMTFIALGLDPKVVETNLDHHIANCITNCLNLYPSHLQFCKRVQELVERISTYCNFDPHNVAHVCCQFLLPTPQGCILRASLAFVQLQICLNVEKKTVLDIVKLNDVTKLVEERLSFIKERDGYTIYFIIKLLDCCVYMEYEDVLSDAEKLELKSLEQILESVFTNIRDNVDDLNLTVVRFYSVRVLEKWKRKRWFDGDDTASI</sequence>
<protein>
    <submittedName>
        <fullName evidence="1">Uncharacterized protein</fullName>
    </submittedName>
</protein>
<keyword evidence="2" id="KW-1185">Reference proteome</keyword>
<name>A0AAE1KAX0_PETCI</name>
<dbReference type="EMBL" id="JAWQEG010002990">
    <property type="protein sequence ID" value="KAK3868537.1"/>
    <property type="molecule type" value="Genomic_DNA"/>
</dbReference>
<dbReference type="AlphaFoldDB" id="A0AAE1KAX0"/>